<accession>A0A382J377</accession>
<proteinExistence type="predicted"/>
<evidence type="ECO:0000313" key="1">
    <source>
        <dbReference type="EMBL" id="SVC05533.1"/>
    </source>
</evidence>
<sequence>FGHNHLKVACLPIPPRAHNIGHQFVTDFRHIAFLQSANIR</sequence>
<dbReference type="EMBL" id="UINC01070973">
    <property type="protein sequence ID" value="SVC05533.1"/>
    <property type="molecule type" value="Genomic_DNA"/>
</dbReference>
<dbReference type="AlphaFoldDB" id="A0A382J377"/>
<feature type="non-terminal residue" evidence="1">
    <location>
        <position position="1"/>
    </location>
</feature>
<protein>
    <submittedName>
        <fullName evidence="1">Uncharacterized protein</fullName>
    </submittedName>
</protein>
<gene>
    <name evidence="1" type="ORF">METZ01_LOCUS258387</name>
</gene>
<reference evidence="1" key="1">
    <citation type="submission" date="2018-05" db="EMBL/GenBank/DDBJ databases">
        <authorList>
            <person name="Lanie J.A."/>
            <person name="Ng W.-L."/>
            <person name="Kazmierczak K.M."/>
            <person name="Andrzejewski T.M."/>
            <person name="Davidsen T.M."/>
            <person name="Wayne K.J."/>
            <person name="Tettelin H."/>
            <person name="Glass J.I."/>
            <person name="Rusch D."/>
            <person name="Podicherti R."/>
            <person name="Tsui H.-C.T."/>
            <person name="Winkler M.E."/>
        </authorList>
    </citation>
    <scope>NUCLEOTIDE SEQUENCE</scope>
</reference>
<name>A0A382J377_9ZZZZ</name>
<organism evidence="1">
    <name type="scientific">marine metagenome</name>
    <dbReference type="NCBI Taxonomy" id="408172"/>
    <lineage>
        <taxon>unclassified sequences</taxon>
        <taxon>metagenomes</taxon>
        <taxon>ecological metagenomes</taxon>
    </lineage>
</organism>